<comment type="caution">
    <text evidence="5">The sequence shown here is derived from an EMBL/GenBank/DDBJ whole genome shotgun (WGS) entry which is preliminary data.</text>
</comment>
<feature type="compositionally biased region" description="Low complexity" evidence="4">
    <location>
        <begin position="118"/>
        <end position="129"/>
    </location>
</feature>
<keyword evidence="2" id="KW-0227">DNA damage</keyword>
<sequence length="150" mass="16720">MSELRLADLNRVFMVGRLTKDPELRQTTNGTSVANFTIALNRRYKSATGEWKDEATYVGVVAWQKLAELCKQYLAKGRAVLVEGKLQNRNWETEDGQKRSIIEIRADRIEFLDRESRSAAATGATGSESGPDPVANEEPAISKSDDDLPF</sequence>
<dbReference type="CDD" id="cd04496">
    <property type="entry name" value="SSB_OBF"/>
    <property type="match status" value="1"/>
</dbReference>
<dbReference type="InterPro" id="IPR011344">
    <property type="entry name" value="ssDNA-bd"/>
</dbReference>
<evidence type="ECO:0000313" key="6">
    <source>
        <dbReference type="Proteomes" id="UP000736328"/>
    </source>
</evidence>
<dbReference type="GO" id="GO:0006310">
    <property type="term" value="P:DNA recombination"/>
    <property type="evidence" value="ECO:0007669"/>
    <property type="project" value="UniProtKB-UniRule"/>
</dbReference>
<evidence type="ECO:0000256" key="4">
    <source>
        <dbReference type="SAM" id="MobiDB-lite"/>
    </source>
</evidence>
<dbReference type="PANTHER" id="PTHR10302">
    <property type="entry name" value="SINGLE-STRANDED DNA-BINDING PROTEIN"/>
    <property type="match status" value="1"/>
</dbReference>
<dbReference type="PANTHER" id="PTHR10302:SF27">
    <property type="entry name" value="SINGLE-STRANDED DNA-BINDING PROTEIN"/>
    <property type="match status" value="1"/>
</dbReference>
<dbReference type="Gene3D" id="2.40.50.140">
    <property type="entry name" value="Nucleic acid-binding proteins"/>
    <property type="match status" value="1"/>
</dbReference>
<dbReference type="EMBL" id="JACQXR010000085">
    <property type="protein sequence ID" value="MBI4726855.1"/>
    <property type="molecule type" value="Genomic_DNA"/>
</dbReference>
<evidence type="ECO:0000256" key="3">
    <source>
        <dbReference type="PIRNR" id="PIRNR002070"/>
    </source>
</evidence>
<name>A0A933IAG0_UNCT6</name>
<dbReference type="PIRSF" id="PIRSF002070">
    <property type="entry name" value="SSB"/>
    <property type="match status" value="1"/>
</dbReference>
<feature type="short sequence motif" description="Important for interaction with partner proteins" evidence="2">
    <location>
        <begin position="145"/>
        <end position="150"/>
    </location>
</feature>
<feature type="region of interest" description="Disordered" evidence="4">
    <location>
        <begin position="116"/>
        <end position="150"/>
    </location>
</feature>
<evidence type="ECO:0000313" key="5">
    <source>
        <dbReference type="EMBL" id="MBI4726855.1"/>
    </source>
</evidence>
<keyword evidence="2" id="KW-0234">DNA repair</keyword>
<dbReference type="InterPro" id="IPR000424">
    <property type="entry name" value="Primosome_PriB/ssb"/>
</dbReference>
<evidence type="ECO:0000256" key="2">
    <source>
        <dbReference type="HAMAP-Rule" id="MF_00984"/>
    </source>
</evidence>
<gene>
    <name evidence="5" type="ORF">HY768_06480</name>
</gene>
<comment type="function">
    <text evidence="2">Plays an important role in DNA replication, recombination and repair. Binds to ssDNA and to an array of partner proteins to recruit them to their sites of action during DNA metabolism.</text>
</comment>
<comment type="caution">
    <text evidence="2">Lacks conserved residue(s) required for the propagation of feature annotation.</text>
</comment>
<dbReference type="HAMAP" id="MF_00984">
    <property type="entry name" value="SSB"/>
    <property type="match status" value="1"/>
</dbReference>
<keyword evidence="2" id="KW-0235">DNA replication</keyword>
<dbReference type="InterPro" id="IPR012340">
    <property type="entry name" value="NA-bd_OB-fold"/>
</dbReference>
<dbReference type="Proteomes" id="UP000736328">
    <property type="component" value="Unassembled WGS sequence"/>
</dbReference>
<dbReference type="AlphaFoldDB" id="A0A933IAG0"/>
<dbReference type="GO" id="GO:0009295">
    <property type="term" value="C:nucleoid"/>
    <property type="evidence" value="ECO:0007669"/>
    <property type="project" value="TreeGrafter"/>
</dbReference>
<dbReference type="GO" id="GO:0006260">
    <property type="term" value="P:DNA replication"/>
    <property type="evidence" value="ECO:0007669"/>
    <property type="project" value="UniProtKB-UniRule"/>
</dbReference>
<dbReference type="Pfam" id="PF00436">
    <property type="entry name" value="SSB"/>
    <property type="match status" value="1"/>
</dbReference>
<dbReference type="GO" id="GO:0003697">
    <property type="term" value="F:single-stranded DNA binding"/>
    <property type="evidence" value="ECO:0007669"/>
    <property type="project" value="UniProtKB-UniRule"/>
</dbReference>
<accession>A0A933IAG0</accession>
<protein>
    <recommendedName>
        <fullName evidence="2 3">Single-stranded DNA-binding protein</fullName>
        <shortName evidence="2">SSB</shortName>
    </recommendedName>
</protein>
<dbReference type="PROSITE" id="PS50935">
    <property type="entry name" value="SSB"/>
    <property type="match status" value="1"/>
</dbReference>
<keyword evidence="2" id="KW-0233">DNA recombination</keyword>
<proteinExistence type="inferred from homology"/>
<reference evidence="5" key="1">
    <citation type="submission" date="2020-07" db="EMBL/GenBank/DDBJ databases">
        <title>Huge and variable diversity of episymbiotic CPR bacteria and DPANN archaea in groundwater ecosystems.</title>
        <authorList>
            <person name="He C.Y."/>
            <person name="Keren R."/>
            <person name="Whittaker M."/>
            <person name="Farag I.F."/>
            <person name="Doudna J."/>
            <person name="Cate J.H.D."/>
            <person name="Banfield J.F."/>
        </authorList>
    </citation>
    <scope>NUCLEOTIDE SEQUENCE</scope>
    <source>
        <strain evidence="5">NC_groundwater_1520_Pr4_B-0.1um_53_5</strain>
    </source>
</reference>
<dbReference type="NCBIfam" id="TIGR00621">
    <property type="entry name" value="ssb"/>
    <property type="match status" value="1"/>
</dbReference>
<dbReference type="SUPFAM" id="SSF50249">
    <property type="entry name" value="Nucleic acid-binding proteins"/>
    <property type="match status" value="1"/>
</dbReference>
<evidence type="ECO:0000256" key="1">
    <source>
        <dbReference type="ARBA" id="ARBA00023125"/>
    </source>
</evidence>
<organism evidence="5 6">
    <name type="scientific">candidate division TA06 bacterium</name>
    <dbReference type="NCBI Taxonomy" id="2250710"/>
    <lineage>
        <taxon>Bacteria</taxon>
        <taxon>Bacteria division TA06</taxon>
    </lineage>
</organism>
<comment type="subunit">
    <text evidence="2">Homotetramer.</text>
</comment>
<dbReference type="GO" id="GO:0006281">
    <property type="term" value="P:DNA repair"/>
    <property type="evidence" value="ECO:0007669"/>
    <property type="project" value="UniProtKB-UniRule"/>
</dbReference>
<keyword evidence="1 2" id="KW-0238">DNA-binding</keyword>